<keyword evidence="1" id="KW-0479">Metal-binding</keyword>
<evidence type="ECO:0000313" key="4">
    <source>
        <dbReference type="EMBL" id="KAL3420425.1"/>
    </source>
</evidence>
<evidence type="ECO:0000259" key="3">
    <source>
        <dbReference type="PROSITE" id="PS50089"/>
    </source>
</evidence>
<accession>A0ABR4PAW3</accession>
<dbReference type="EMBL" id="JBFCZG010000007">
    <property type="protein sequence ID" value="KAL3420425.1"/>
    <property type="molecule type" value="Genomic_DNA"/>
</dbReference>
<dbReference type="PROSITE" id="PS50089">
    <property type="entry name" value="ZF_RING_2"/>
    <property type="match status" value="1"/>
</dbReference>
<reference evidence="4 5" key="1">
    <citation type="submission" date="2024-06" db="EMBL/GenBank/DDBJ databases">
        <title>Complete genome of Phlyctema vagabunda strain 19-DSS-EL-015.</title>
        <authorList>
            <person name="Fiorenzani C."/>
        </authorList>
    </citation>
    <scope>NUCLEOTIDE SEQUENCE [LARGE SCALE GENOMIC DNA]</scope>
    <source>
        <strain evidence="4 5">19-DSS-EL-015</strain>
    </source>
</reference>
<evidence type="ECO:0000256" key="1">
    <source>
        <dbReference type="PROSITE-ProRule" id="PRU00175"/>
    </source>
</evidence>
<organism evidence="4 5">
    <name type="scientific">Phlyctema vagabunda</name>
    <dbReference type="NCBI Taxonomy" id="108571"/>
    <lineage>
        <taxon>Eukaryota</taxon>
        <taxon>Fungi</taxon>
        <taxon>Dikarya</taxon>
        <taxon>Ascomycota</taxon>
        <taxon>Pezizomycotina</taxon>
        <taxon>Leotiomycetes</taxon>
        <taxon>Helotiales</taxon>
        <taxon>Dermateaceae</taxon>
        <taxon>Phlyctema</taxon>
    </lineage>
</organism>
<gene>
    <name evidence="4" type="ORF">PVAG01_08924</name>
</gene>
<dbReference type="Gene3D" id="3.30.40.10">
    <property type="entry name" value="Zinc/RING finger domain, C3HC4 (zinc finger)"/>
    <property type="match status" value="1"/>
</dbReference>
<dbReference type="CDD" id="cd16448">
    <property type="entry name" value="RING-H2"/>
    <property type="match status" value="1"/>
</dbReference>
<evidence type="ECO:0000313" key="5">
    <source>
        <dbReference type="Proteomes" id="UP001629113"/>
    </source>
</evidence>
<feature type="compositionally biased region" description="Basic and acidic residues" evidence="2">
    <location>
        <begin position="831"/>
        <end position="854"/>
    </location>
</feature>
<keyword evidence="1" id="KW-0862">Zinc</keyword>
<dbReference type="SUPFAM" id="SSF57850">
    <property type="entry name" value="RING/U-box"/>
    <property type="match status" value="1"/>
</dbReference>
<sequence length="873" mass="101498">MAYDRREVNNAIGIPAPFLNDPTTLSEFHRFPEQDDLVQYSPDGLQLRIARITAAREAEYQERERRSIEIDREILYSLNYGTNPWTRRERPPDKVRRPVRDIFGKPGHILEELSEMSEILLFESIRLDVSTQEEALQVTVSVAELNWDRARGHDEDAWMVERPYEPHNLDKIDFSGMDVDGQRIYERDYITPELERLVIEEGKRVRGEDADIDAAWEQISDALELTYHLKRMLRWCAKVLPDQPAKAPGLGEPVALDGREMRLSWVLQRCWARALHYRSLTSWVKPGKDCNYEPQTIGFQHLQFILYISLNLLDCENVRAKVAREAAAKESARATGNDPRPSTAEKDVPHAFFQNFSVMLDLVVRSLNIIAITIHRRWDQLSVDQGSIDEEWILDPRLFSDVVRVHLNGPVFQPELVLLQRLFSITDDFEDALDEEHIENILISKVAVFDEEKTEMAITLQSPAYDPGYIYDYPKQRSNYNNYLYPTLRKIMQTNRQRRDYLLLSNAARRKPWEMIFYYMDTVPGASEEGLDDAIINMLQWTQSCHPKRRPDLHEESLTQISHIARSILPVIPIGPKSLNMIVDMEPDMTCLYCQDSFGPNSFIVKLHCKHFFHFVCLMRDWDHPRRAEYKCICCRRGPDFVYPWTLHEAWEVEAEAKDHWDMLRRTKVDRTGPKARQILEIPEQWDAVLPADEELQAAIIDEAGQENDPDAALDVLYRNAISTLDQYWYLENGRLNMSEHWNRWKRGQPRSIEVEMCRRREERRRWDEHQRASVKQQGWGLEGLDAIGATYDSSDSGGGHSSSGSDGDDDGKGDREDDSKNDQDDDADADEARNVAARLREQQARFRSDRSAAFRELQAQTDREVGNDRGPY</sequence>
<feature type="compositionally biased region" description="Basic and acidic residues" evidence="2">
    <location>
        <begin position="811"/>
        <end position="823"/>
    </location>
</feature>
<feature type="domain" description="RING-type" evidence="3">
    <location>
        <begin position="591"/>
        <end position="636"/>
    </location>
</feature>
<feature type="compositionally biased region" description="Basic and acidic residues" evidence="2">
    <location>
        <begin position="862"/>
        <end position="873"/>
    </location>
</feature>
<evidence type="ECO:0000256" key="2">
    <source>
        <dbReference type="SAM" id="MobiDB-lite"/>
    </source>
</evidence>
<dbReference type="Proteomes" id="UP001629113">
    <property type="component" value="Unassembled WGS sequence"/>
</dbReference>
<keyword evidence="1" id="KW-0863">Zinc-finger</keyword>
<keyword evidence="5" id="KW-1185">Reference proteome</keyword>
<dbReference type="InterPro" id="IPR013083">
    <property type="entry name" value="Znf_RING/FYVE/PHD"/>
</dbReference>
<comment type="caution">
    <text evidence="4">The sequence shown here is derived from an EMBL/GenBank/DDBJ whole genome shotgun (WGS) entry which is preliminary data.</text>
</comment>
<dbReference type="InterPro" id="IPR001841">
    <property type="entry name" value="Znf_RING"/>
</dbReference>
<protein>
    <recommendedName>
        <fullName evidence="3">RING-type domain-containing protein</fullName>
    </recommendedName>
</protein>
<name>A0ABR4PAW3_9HELO</name>
<proteinExistence type="predicted"/>
<feature type="region of interest" description="Disordered" evidence="2">
    <location>
        <begin position="791"/>
        <end position="873"/>
    </location>
</feature>